<organism evidence="6 7">
    <name type="scientific">Acetohalobium arabaticum (strain ATCC 49924 / DSM 5501 / Z-7288)</name>
    <dbReference type="NCBI Taxonomy" id="574087"/>
    <lineage>
        <taxon>Bacteria</taxon>
        <taxon>Bacillati</taxon>
        <taxon>Bacillota</taxon>
        <taxon>Clostridia</taxon>
        <taxon>Halanaerobiales</taxon>
        <taxon>Halobacteroidaceae</taxon>
        <taxon>Acetohalobium</taxon>
    </lineage>
</organism>
<dbReference type="InterPro" id="IPR048764">
    <property type="entry name" value="PylC_N"/>
</dbReference>
<name>D9QUB3_ACEAZ</name>
<keyword evidence="2 4" id="KW-0547">Nucleotide-binding</keyword>
<evidence type="ECO:0000256" key="1">
    <source>
        <dbReference type="ARBA" id="ARBA00022598"/>
    </source>
</evidence>
<dbReference type="STRING" id="574087.Acear_0359"/>
<evidence type="ECO:0000256" key="3">
    <source>
        <dbReference type="ARBA" id="ARBA00022840"/>
    </source>
</evidence>
<dbReference type="GO" id="GO:0071524">
    <property type="term" value="P:pyrrolysine biosynthetic process"/>
    <property type="evidence" value="ECO:0007669"/>
    <property type="project" value="InterPro"/>
</dbReference>
<dbReference type="GO" id="GO:0016874">
    <property type="term" value="F:ligase activity"/>
    <property type="evidence" value="ECO:0007669"/>
    <property type="project" value="UniProtKB-KW"/>
</dbReference>
<dbReference type="EMBL" id="CP002105">
    <property type="protein sequence ID" value="ADL11906.1"/>
    <property type="molecule type" value="Genomic_DNA"/>
</dbReference>
<dbReference type="InterPro" id="IPR023890">
    <property type="entry name" value="Pyrrolys_PylC"/>
</dbReference>
<evidence type="ECO:0000313" key="6">
    <source>
        <dbReference type="EMBL" id="ADL11906.1"/>
    </source>
</evidence>
<dbReference type="InterPro" id="IPR011761">
    <property type="entry name" value="ATP-grasp"/>
</dbReference>
<dbReference type="Gene3D" id="3.40.50.720">
    <property type="entry name" value="NAD(P)-binding Rossmann-like Domain"/>
    <property type="match status" value="1"/>
</dbReference>
<evidence type="ECO:0000256" key="2">
    <source>
        <dbReference type="ARBA" id="ARBA00022741"/>
    </source>
</evidence>
<dbReference type="PANTHER" id="PTHR43055">
    <property type="entry name" value="FORMATE-DEPENDENT PHOSPHORIBOSYLGLYCINAMIDE FORMYLTRANSFERASE"/>
    <property type="match status" value="1"/>
</dbReference>
<evidence type="ECO:0000256" key="4">
    <source>
        <dbReference type="PROSITE-ProRule" id="PRU00409"/>
    </source>
</evidence>
<protein>
    <recommendedName>
        <fullName evidence="5">ATP-grasp domain-containing protein</fullName>
    </recommendedName>
</protein>
<dbReference type="OrthoDB" id="5415832at2"/>
<dbReference type="GO" id="GO:0005524">
    <property type="term" value="F:ATP binding"/>
    <property type="evidence" value="ECO:0007669"/>
    <property type="project" value="UniProtKB-UniRule"/>
</dbReference>
<keyword evidence="7" id="KW-1185">Reference proteome</keyword>
<dbReference type="GO" id="GO:0046872">
    <property type="term" value="F:metal ion binding"/>
    <property type="evidence" value="ECO:0007669"/>
    <property type="project" value="InterPro"/>
</dbReference>
<dbReference type="Pfam" id="PF02655">
    <property type="entry name" value="ATP-grasp_3"/>
    <property type="match status" value="1"/>
</dbReference>
<reference evidence="6 7" key="1">
    <citation type="journal article" date="2010" name="Stand. Genomic Sci.">
        <title>Complete genome sequence of Acetohalobium arabaticum type strain (Z-7288).</title>
        <authorList>
            <person name="Sikorski J."/>
            <person name="Lapidus A."/>
            <person name="Chertkov O."/>
            <person name="Lucas S."/>
            <person name="Copeland A."/>
            <person name="Glavina Del Rio T."/>
            <person name="Nolan M."/>
            <person name="Tice H."/>
            <person name="Cheng J.F."/>
            <person name="Han C."/>
            <person name="Brambilla E."/>
            <person name="Pitluck S."/>
            <person name="Liolios K."/>
            <person name="Ivanova N."/>
            <person name="Mavromatis K."/>
            <person name="Mikhailova N."/>
            <person name="Pati A."/>
            <person name="Bruce D."/>
            <person name="Detter C."/>
            <person name="Tapia R."/>
            <person name="Goodwin L."/>
            <person name="Chen A."/>
            <person name="Palaniappan K."/>
            <person name="Land M."/>
            <person name="Hauser L."/>
            <person name="Chang Y.J."/>
            <person name="Jeffries C.D."/>
            <person name="Rohde M."/>
            <person name="Goker M."/>
            <person name="Spring S."/>
            <person name="Woyke T."/>
            <person name="Bristow J."/>
            <person name="Eisen J.A."/>
            <person name="Markowitz V."/>
            <person name="Hugenholtz P."/>
            <person name="Kyrpides N.C."/>
            <person name="Klenk H.P."/>
        </authorList>
    </citation>
    <scope>NUCLEOTIDE SEQUENCE [LARGE SCALE GENOMIC DNA]</scope>
    <source>
        <strain evidence="7">ATCC 49924 / DSM 5501 / Z-7288</strain>
    </source>
</reference>
<evidence type="ECO:0000313" key="7">
    <source>
        <dbReference type="Proteomes" id="UP000001661"/>
    </source>
</evidence>
<evidence type="ECO:0000259" key="5">
    <source>
        <dbReference type="PROSITE" id="PS50975"/>
    </source>
</evidence>
<dbReference type="InterPro" id="IPR016185">
    <property type="entry name" value="PreATP-grasp_dom_sf"/>
</dbReference>
<dbReference type="HOGENOM" id="CLU_707177_0_0_9"/>
<dbReference type="Proteomes" id="UP000001661">
    <property type="component" value="Chromosome"/>
</dbReference>
<sequence length="390" mass="44389">MRRIAIIGGGLQGIEVTYLAQKAGYKVLLIDKRRDVPAFNLADETIICDIMKEKEKFKESLDGVDLILPTTENNAALQTLKSMDSKIDIPIVFDWAAYQITNSKEKSKKLFSEYDIPQADLWPKADFPLIIKPSSASGSQEVHRAENKQELDEVLTNLKAAESDLIIEEYLPGPSYSIEVIGYQDQILPLVTTYLDFDVDYDCRQVISTDNLEFIDTELRERLNELSSKIAKKIGLNGIMDLEVIRGENDIKVLEIDARFPSQTPITVFWATGLNMVELLVKLYLEEGIEPESKDSFSENKSVIYEHIKMQNEVLEVCGEHIISRSTDLRLERDFFGAVEAITNYGFRKQEWVATLIFTADSLVEAFKQRDRTLNKISEINSLSKTKVKR</sequence>
<keyword evidence="1" id="KW-0436">Ligase</keyword>
<feature type="domain" description="ATP-grasp" evidence="5">
    <location>
        <begin position="81"/>
        <end position="285"/>
    </location>
</feature>
<dbReference type="Pfam" id="PF21360">
    <property type="entry name" value="PylC-like_N"/>
    <property type="match status" value="1"/>
</dbReference>
<dbReference type="KEGG" id="aar:Acear_0359"/>
<keyword evidence="3 4" id="KW-0067">ATP-binding</keyword>
<dbReference type="SUPFAM" id="SSF52440">
    <property type="entry name" value="PreATP-grasp domain"/>
    <property type="match status" value="1"/>
</dbReference>
<dbReference type="AlphaFoldDB" id="D9QUB3"/>
<dbReference type="PROSITE" id="PS50975">
    <property type="entry name" value="ATP_GRASP"/>
    <property type="match status" value="1"/>
</dbReference>
<gene>
    <name evidence="6" type="ordered locus">Acear_0359</name>
</gene>
<dbReference type="SUPFAM" id="SSF56059">
    <property type="entry name" value="Glutathione synthetase ATP-binding domain-like"/>
    <property type="match status" value="1"/>
</dbReference>
<dbReference type="InterPro" id="IPR003806">
    <property type="entry name" value="ATP-grasp_PylC-type"/>
</dbReference>
<dbReference type="Gene3D" id="3.30.470.20">
    <property type="entry name" value="ATP-grasp fold, B domain"/>
    <property type="match status" value="1"/>
</dbReference>
<dbReference type="eggNOG" id="COG1181">
    <property type="taxonomic scope" value="Bacteria"/>
</dbReference>
<dbReference type="GO" id="GO:0005829">
    <property type="term" value="C:cytosol"/>
    <property type="evidence" value="ECO:0007669"/>
    <property type="project" value="TreeGrafter"/>
</dbReference>
<proteinExistence type="predicted"/>
<accession>D9QUB3</accession>
<dbReference type="NCBIfam" id="TIGR03909">
    <property type="entry name" value="pyrrolys_PylC"/>
    <property type="match status" value="1"/>
</dbReference>
<dbReference type="RefSeq" id="WP_013277352.1">
    <property type="nucleotide sequence ID" value="NC_014378.1"/>
</dbReference>
<dbReference type="PANTHER" id="PTHR43055:SF1">
    <property type="entry name" value="FORMATE-DEPENDENT PHOSPHORIBOSYLGLYCINAMIDE FORMYLTRANSFERASE"/>
    <property type="match status" value="1"/>
</dbReference>